<dbReference type="EMBL" id="JAACJJ010000044">
    <property type="protein sequence ID" value="KAF5314268.1"/>
    <property type="molecule type" value="Genomic_DNA"/>
</dbReference>
<name>A0A8H5B0H5_9AGAR</name>
<dbReference type="AlphaFoldDB" id="A0A8H5B0H5"/>
<protein>
    <submittedName>
        <fullName evidence="1">Uncharacterized protein</fullName>
    </submittedName>
</protein>
<proteinExistence type="predicted"/>
<reference evidence="1 2" key="1">
    <citation type="journal article" date="2020" name="ISME J.">
        <title>Uncovering the hidden diversity of litter-decomposition mechanisms in mushroom-forming fungi.</title>
        <authorList>
            <person name="Floudas D."/>
            <person name="Bentzer J."/>
            <person name="Ahren D."/>
            <person name="Johansson T."/>
            <person name="Persson P."/>
            <person name="Tunlid A."/>
        </authorList>
    </citation>
    <scope>NUCLEOTIDE SEQUENCE [LARGE SCALE GENOMIC DNA]</scope>
    <source>
        <strain evidence="1 2">CBS 101986</strain>
    </source>
</reference>
<sequence length="106" mass="11440">MSLYGRSPMDYLDKCNTELIPAARLFKLFSPQLRPGNNNVPNADAAAVCIKAALTSTSVGFDHVLPEDALEMSSAMNIPPFKTYIFIPLPNSGNASTGGKQNPLRK</sequence>
<evidence type="ECO:0000313" key="1">
    <source>
        <dbReference type="EMBL" id="KAF5314268.1"/>
    </source>
</evidence>
<organism evidence="1 2">
    <name type="scientific">Psilocybe cf. subviscida</name>
    <dbReference type="NCBI Taxonomy" id="2480587"/>
    <lineage>
        <taxon>Eukaryota</taxon>
        <taxon>Fungi</taxon>
        <taxon>Dikarya</taxon>
        <taxon>Basidiomycota</taxon>
        <taxon>Agaricomycotina</taxon>
        <taxon>Agaricomycetes</taxon>
        <taxon>Agaricomycetidae</taxon>
        <taxon>Agaricales</taxon>
        <taxon>Agaricineae</taxon>
        <taxon>Strophariaceae</taxon>
        <taxon>Psilocybe</taxon>
    </lineage>
</organism>
<gene>
    <name evidence="1" type="ORF">D9619_011821</name>
</gene>
<dbReference type="Proteomes" id="UP000567179">
    <property type="component" value="Unassembled WGS sequence"/>
</dbReference>
<accession>A0A8H5B0H5</accession>
<keyword evidence="2" id="KW-1185">Reference proteome</keyword>
<comment type="caution">
    <text evidence="1">The sequence shown here is derived from an EMBL/GenBank/DDBJ whole genome shotgun (WGS) entry which is preliminary data.</text>
</comment>
<evidence type="ECO:0000313" key="2">
    <source>
        <dbReference type="Proteomes" id="UP000567179"/>
    </source>
</evidence>